<keyword evidence="5" id="KW-1185">Reference proteome</keyword>
<evidence type="ECO:0000259" key="3">
    <source>
        <dbReference type="Pfam" id="PF18962"/>
    </source>
</evidence>
<dbReference type="InterPro" id="IPR026444">
    <property type="entry name" value="Secre_tail"/>
</dbReference>
<dbReference type="EMBL" id="JADOET010000003">
    <property type="protein sequence ID" value="MBF8149402.1"/>
    <property type="molecule type" value="Genomic_DNA"/>
</dbReference>
<evidence type="ECO:0000256" key="1">
    <source>
        <dbReference type="ARBA" id="ARBA00022729"/>
    </source>
</evidence>
<keyword evidence="1 2" id="KW-0732">Signal</keyword>
<feature type="signal peptide" evidence="2">
    <location>
        <begin position="1"/>
        <end position="18"/>
    </location>
</feature>
<feature type="domain" description="Secretion system C-terminal sorting" evidence="3">
    <location>
        <begin position="594"/>
        <end position="653"/>
    </location>
</feature>
<sequence>MKFFICITLLLLPLFALSQITLNQTDDFEDYTTKNWTKGNNSTIPNQNILTDGPNGTDDKFLRVQSNGGNGSDSKLVTFNNAQWQGDYNAAGVTYISMDVRNSGSETLFLRLAFEGFSTSRRFSSTNPIAVIPGQGWQTIVFPIDENSLTNITTSGLGYNSTFNDVREFRILHNDAPSWEGDPIEAILDIDNITARNDDMGLADTGEPKIALSLIDDFEGVTTENWTKGNNSTVPNQNILTDGPNGSDDNFLRVQSNGGSGSDSKLVTFNNAQWQGDYNAAGVTYIAMDVRNSGSETLYLRLAFEGFSTSRRYSSTNPIAVIPGQGWQTIVFPIDENSLTNITTSGLGYNSTFDDVREFRVLHNDAPSWEGDPIEAILDIDNITARNDDMGLADTGEPKIALSLIDDFEGVTTENWTKGSNSTVPNQNILTDGPNGTDDNFLRVQSNGGSGSDSKLVTFNNAQWQGDYNAAGVTYISMDVRNSGSSIILLRLTFEGFSTSRRFSSTNPIAVIPGQGWQTIVFPIDENSLTNITTSGLGYNSTFDDVREFRILHNDTPNWEGDPIDAVLDIDNIQARNETLSVVHIETPTQNINVYPNPSADFIQVNGNLEAFEYSIYDISGKLVLRGKSNNQTPLDISNLTKGTYFLTIGAYDTVKFLKE</sequence>
<gene>
    <name evidence="4" type="ORF">ITJ86_05805</name>
</gene>
<organism evidence="4 5">
    <name type="scientific">Winogradskyella marina</name>
    <dbReference type="NCBI Taxonomy" id="2785530"/>
    <lineage>
        <taxon>Bacteria</taxon>
        <taxon>Pseudomonadati</taxon>
        <taxon>Bacteroidota</taxon>
        <taxon>Flavobacteriia</taxon>
        <taxon>Flavobacteriales</taxon>
        <taxon>Flavobacteriaceae</taxon>
        <taxon>Winogradskyella</taxon>
    </lineage>
</organism>
<name>A0ABS0EG54_9FLAO</name>
<dbReference type="RefSeq" id="WP_195870675.1">
    <property type="nucleotide sequence ID" value="NZ_JADOET010000003.1"/>
</dbReference>
<dbReference type="Pfam" id="PF18962">
    <property type="entry name" value="Por_Secre_tail"/>
    <property type="match status" value="1"/>
</dbReference>
<dbReference type="Proteomes" id="UP000611215">
    <property type="component" value="Unassembled WGS sequence"/>
</dbReference>
<reference evidence="4 5" key="1">
    <citation type="submission" date="2020-11" db="EMBL/GenBank/DDBJ databases">
        <title>Winogradskyella marina sp. nov., isolated from marine sediment.</title>
        <authorList>
            <person name="Bo J."/>
            <person name="Wang S."/>
            <person name="Song X."/>
            <person name="Du Z."/>
        </authorList>
    </citation>
    <scope>NUCLEOTIDE SEQUENCE [LARGE SCALE GENOMIC DNA]</scope>
    <source>
        <strain evidence="4 5">F6397</strain>
    </source>
</reference>
<accession>A0ABS0EG54</accession>
<evidence type="ECO:0000313" key="4">
    <source>
        <dbReference type="EMBL" id="MBF8149402.1"/>
    </source>
</evidence>
<evidence type="ECO:0000256" key="2">
    <source>
        <dbReference type="SAM" id="SignalP"/>
    </source>
</evidence>
<feature type="chain" id="PRO_5045362320" evidence="2">
    <location>
        <begin position="19"/>
        <end position="660"/>
    </location>
</feature>
<evidence type="ECO:0000313" key="5">
    <source>
        <dbReference type="Proteomes" id="UP000611215"/>
    </source>
</evidence>
<proteinExistence type="predicted"/>
<comment type="caution">
    <text evidence="4">The sequence shown here is derived from an EMBL/GenBank/DDBJ whole genome shotgun (WGS) entry which is preliminary data.</text>
</comment>
<protein>
    <submittedName>
        <fullName evidence="4">T9SS type A sorting domain-containing protein</fullName>
    </submittedName>
</protein>
<dbReference type="NCBIfam" id="TIGR04183">
    <property type="entry name" value="Por_Secre_tail"/>
    <property type="match status" value="1"/>
</dbReference>